<reference evidence="2" key="1">
    <citation type="journal article" date="2019" name="Int. J. Syst. Evol. Microbiol.">
        <title>The Global Catalogue of Microorganisms (GCM) 10K type strain sequencing project: providing services to taxonomists for standard genome sequencing and annotation.</title>
        <authorList>
            <consortium name="The Broad Institute Genomics Platform"/>
            <consortium name="The Broad Institute Genome Sequencing Center for Infectious Disease"/>
            <person name="Wu L."/>
            <person name="Ma J."/>
        </authorList>
    </citation>
    <scope>NUCLEOTIDE SEQUENCE [LARGE SCALE GENOMIC DNA]</scope>
    <source>
        <strain evidence="2">JCM 31696</strain>
    </source>
</reference>
<name>A0ABW3CBE9_9ACTN</name>
<accession>A0ABW3CBE9</accession>
<evidence type="ECO:0000313" key="2">
    <source>
        <dbReference type="Proteomes" id="UP001597083"/>
    </source>
</evidence>
<comment type="caution">
    <text evidence="1">The sequence shown here is derived from an EMBL/GenBank/DDBJ whole genome shotgun (WGS) entry which is preliminary data.</text>
</comment>
<evidence type="ECO:0008006" key="3">
    <source>
        <dbReference type="Google" id="ProtNLM"/>
    </source>
</evidence>
<gene>
    <name evidence="1" type="ORF">ACFQ07_03315</name>
</gene>
<dbReference type="Proteomes" id="UP001597083">
    <property type="component" value="Unassembled WGS sequence"/>
</dbReference>
<proteinExistence type="predicted"/>
<dbReference type="EMBL" id="JBHTIR010000279">
    <property type="protein sequence ID" value="MFD0851229.1"/>
    <property type="molecule type" value="Genomic_DNA"/>
</dbReference>
<organism evidence="1 2">
    <name type="scientific">Actinomadura adrarensis</name>
    <dbReference type="NCBI Taxonomy" id="1819600"/>
    <lineage>
        <taxon>Bacteria</taxon>
        <taxon>Bacillati</taxon>
        <taxon>Actinomycetota</taxon>
        <taxon>Actinomycetes</taxon>
        <taxon>Streptosporangiales</taxon>
        <taxon>Thermomonosporaceae</taxon>
        <taxon>Actinomadura</taxon>
    </lineage>
</organism>
<evidence type="ECO:0000313" key="1">
    <source>
        <dbReference type="EMBL" id="MFD0851229.1"/>
    </source>
</evidence>
<protein>
    <recommendedName>
        <fullName evidence="3">Immunity protein 35 domain-containing protein</fullName>
    </recommendedName>
</protein>
<keyword evidence="2" id="KW-1185">Reference proteome</keyword>
<sequence length="104" mass="11507">MSESSTELATLCEVISLRHPHIIVSYVERDPVKRPYPDEPDVYTVVTYKSNGPWYVCWNGSEFGFSNAADPVPLGAARCLAEIEAVADEIDFRLQGGGWVIESS</sequence>